<dbReference type="Proteomes" id="UP000765509">
    <property type="component" value="Unassembled WGS sequence"/>
</dbReference>
<accession>A0A9Q3BL07</accession>
<organism evidence="2 3">
    <name type="scientific">Austropuccinia psidii MF-1</name>
    <dbReference type="NCBI Taxonomy" id="1389203"/>
    <lineage>
        <taxon>Eukaryota</taxon>
        <taxon>Fungi</taxon>
        <taxon>Dikarya</taxon>
        <taxon>Basidiomycota</taxon>
        <taxon>Pucciniomycotina</taxon>
        <taxon>Pucciniomycetes</taxon>
        <taxon>Pucciniales</taxon>
        <taxon>Sphaerophragmiaceae</taxon>
        <taxon>Austropuccinia</taxon>
    </lineage>
</organism>
<comment type="caution">
    <text evidence="2">The sequence shown here is derived from an EMBL/GenBank/DDBJ whole genome shotgun (WGS) entry which is preliminary data.</text>
</comment>
<dbReference type="EMBL" id="AVOT02001678">
    <property type="protein sequence ID" value="MBW0467789.1"/>
    <property type="molecule type" value="Genomic_DNA"/>
</dbReference>
<gene>
    <name evidence="2" type="ORF">O181_007504</name>
</gene>
<sequence>MIRKIFDSPTDPDDEGSDKVDGEDIEVINPLVDHPLSSSPTENPAINSTSIIPITPRNFQPVLSSLPSSVPTPSPKTST</sequence>
<evidence type="ECO:0000313" key="3">
    <source>
        <dbReference type="Proteomes" id="UP000765509"/>
    </source>
</evidence>
<evidence type="ECO:0000313" key="2">
    <source>
        <dbReference type="EMBL" id="MBW0467789.1"/>
    </source>
</evidence>
<proteinExistence type="predicted"/>
<evidence type="ECO:0000256" key="1">
    <source>
        <dbReference type="SAM" id="MobiDB-lite"/>
    </source>
</evidence>
<feature type="compositionally biased region" description="Polar residues" evidence="1">
    <location>
        <begin position="36"/>
        <end position="51"/>
    </location>
</feature>
<name>A0A9Q3BL07_9BASI</name>
<reference evidence="2" key="1">
    <citation type="submission" date="2021-03" db="EMBL/GenBank/DDBJ databases">
        <title>Draft genome sequence of rust myrtle Austropuccinia psidii MF-1, a brazilian biotype.</title>
        <authorList>
            <person name="Quecine M.C."/>
            <person name="Pachon D.M.R."/>
            <person name="Bonatelli M.L."/>
            <person name="Correr F.H."/>
            <person name="Franceschini L.M."/>
            <person name="Leite T.F."/>
            <person name="Margarido G.R.A."/>
            <person name="Almeida C.A."/>
            <person name="Ferrarezi J.A."/>
            <person name="Labate C.A."/>
        </authorList>
    </citation>
    <scope>NUCLEOTIDE SEQUENCE</scope>
    <source>
        <strain evidence="2">MF-1</strain>
    </source>
</reference>
<keyword evidence="3" id="KW-1185">Reference proteome</keyword>
<dbReference type="AlphaFoldDB" id="A0A9Q3BL07"/>
<feature type="region of interest" description="Disordered" evidence="1">
    <location>
        <begin position="1"/>
        <end position="51"/>
    </location>
</feature>
<protein>
    <submittedName>
        <fullName evidence="2">Uncharacterized protein</fullName>
    </submittedName>
</protein>